<name>A0ABZ1SHR1_9ACTN</name>
<evidence type="ECO:0000313" key="2">
    <source>
        <dbReference type="EMBL" id="WUP72535.1"/>
    </source>
</evidence>
<sequence length="912" mass="99962">MSATKYRRKLIEVALPLVEISRASKADKDRRVGTIKNLHKWFAAMPLPALRALIFASLVDDPESDGDRQELLSLIRELVPADGSAPSEHIIREARKRIAEQNPALPIVMDPFSGGGSTIVEALRFGLPAVSSDLNPVAALITRTLGELLPEVAQAPRVSPSSKQGQIQVMPFDDFADDLRYYGSLVEQATKERVGSYYPLPAKGKPVAWLWARTVPCRNPMCPIKVPLFGSPWLSKQKGREAFIELEIDDCNVRFIVRQGKVSTQRATKGSGRAQFSCPKCGTSLSEKDLRAAGKAGSFGLQLMAFCLDTELGRIYVGPDDAPQSSKIAPIPDDIDEIELGSNTKNFSHPLYGINEQAGLYMPRQLAILAAFSDEVAAIRDRVIADGGSEQQATAIATILGICVSKMAQANSTLVRWHTREGPSRCMAAFSTQAMPMLWDFAEAYPFGDSVGSWSAQLASVIGLLRSLPTSGEKGKVVQIDARQADRLVQPGTALIVTDPPYFGQINYADLSDYFYLWLRRSLRGLHPDLFGTIATPKSIELVANPARHNGDKDAARRYFIDGFTEVFASLQKASRADLPIIVAYASKQDDKVGDSAVSSAWEALLEAVLAAKLAVVGTWPIEATRHSRPVGIGSNALASYIILVCRPRIAEDVTDKSAFLARLAEELPEAVQQLRKGGVAPLDMGQAAMGPGMKIFSEYREVLLPDGSAMKVKEALAEIDKAAIAVIDGEETEYDATTRFCLQWFRQRAFDVGPYGDADKILRRTGTAIRDLVDAGVVSNTPRSTVTLLDFDSLPGDYDPAADQRISHWEIAMHLAKRFHEEGIDGAARLIARLRSRPDTPISLDRVHRLIHRIFKISERRYTETAGRFNQLGTAWSDIMSAVQNVSSIRYVTSEIDDLFASAEEIDDDDD</sequence>
<dbReference type="InterPro" id="IPR029063">
    <property type="entry name" value="SAM-dependent_MTases_sf"/>
</dbReference>
<evidence type="ECO:0000259" key="1">
    <source>
        <dbReference type="Pfam" id="PF06634"/>
    </source>
</evidence>
<dbReference type="InterPro" id="IPR002052">
    <property type="entry name" value="DNA_methylase_N6_adenine_CS"/>
</dbReference>
<organism evidence="2 3">
    <name type="scientific">Microbispora hainanensis</name>
    <dbReference type="NCBI Taxonomy" id="568844"/>
    <lineage>
        <taxon>Bacteria</taxon>
        <taxon>Bacillati</taxon>
        <taxon>Actinomycetota</taxon>
        <taxon>Actinomycetes</taxon>
        <taxon>Streptosporangiales</taxon>
        <taxon>Streptosporangiaceae</taxon>
        <taxon>Microbispora</taxon>
    </lineage>
</organism>
<dbReference type="InterPro" id="IPR009537">
    <property type="entry name" value="DUF1156"/>
</dbReference>
<dbReference type="PROSITE" id="PS00092">
    <property type="entry name" value="N6_MTASE"/>
    <property type="match status" value="1"/>
</dbReference>
<gene>
    <name evidence="2" type="ORF">OG913_24280</name>
</gene>
<dbReference type="EMBL" id="CP108085">
    <property type="protein sequence ID" value="WUP72535.1"/>
    <property type="molecule type" value="Genomic_DNA"/>
</dbReference>
<accession>A0ABZ1SHR1</accession>
<dbReference type="RefSeq" id="WP_328708487.1">
    <property type="nucleotide sequence ID" value="NZ_CP108085.1"/>
</dbReference>
<proteinExistence type="predicted"/>
<dbReference type="SUPFAM" id="SSF53335">
    <property type="entry name" value="S-adenosyl-L-methionine-dependent methyltransferases"/>
    <property type="match status" value="1"/>
</dbReference>
<keyword evidence="3" id="KW-1185">Reference proteome</keyword>
<feature type="domain" description="DUF1156" evidence="1">
    <location>
        <begin position="14"/>
        <end position="63"/>
    </location>
</feature>
<reference evidence="2" key="1">
    <citation type="submission" date="2022-10" db="EMBL/GenBank/DDBJ databases">
        <title>The complete genomes of actinobacterial strains from the NBC collection.</title>
        <authorList>
            <person name="Joergensen T.S."/>
            <person name="Alvarez Arevalo M."/>
            <person name="Sterndorff E.B."/>
            <person name="Faurdal D."/>
            <person name="Vuksanovic O."/>
            <person name="Mourched A.-S."/>
            <person name="Charusanti P."/>
            <person name="Shaw S."/>
            <person name="Blin K."/>
            <person name="Weber T."/>
        </authorList>
    </citation>
    <scope>NUCLEOTIDE SEQUENCE</scope>
    <source>
        <strain evidence="2">NBC_00254</strain>
    </source>
</reference>
<dbReference type="Pfam" id="PF06634">
    <property type="entry name" value="DUF1156"/>
    <property type="match status" value="1"/>
</dbReference>
<evidence type="ECO:0000313" key="3">
    <source>
        <dbReference type="Proteomes" id="UP001432011"/>
    </source>
</evidence>
<dbReference type="Proteomes" id="UP001432011">
    <property type="component" value="Chromosome"/>
</dbReference>
<protein>
    <submittedName>
        <fullName evidence="2">DUF1156 domain-containing protein</fullName>
    </submittedName>
</protein>